<name>A0A9J6PGC7_9PROT</name>
<evidence type="ECO:0000313" key="4">
    <source>
        <dbReference type="Proteomes" id="UP001055804"/>
    </source>
</evidence>
<evidence type="ECO:0000259" key="2">
    <source>
        <dbReference type="Pfam" id="PF09335"/>
    </source>
</evidence>
<dbReference type="Proteomes" id="UP001055804">
    <property type="component" value="Unassembled WGS sequence"/>
</dbReference>
<reference evidence="3" key="1">
    <citation type="submission" date="2022-06" db="EMBL/GenBank/DDBJ databases">
        <title>Isolation and Genomics of Futiania mangrovii gen. nov., sp. nov., a Rare and Metabolically-versatile member in the Class Alphaproteobacteria.</title>
        <authorList>
            <person name="Liu L."/>
            <person name="Huang W.-C."/>
            <person name="Pan J."/>
            <person name="Li J."/>
            <person name="Huang Y."/>
            <person name="Du H."/>
            <person name="Liu Y."/>
            <person name="Li M."/>
        </authorList>
    </citation>
    <scope>NUCLEOTIDE SEQUENCE</scope>
    <source>
        <strain evidence="3">FT118</strain>
    </source>
</reference>
<organism evidence="3 4">
    <name type="scientific">Futiania mangrovi</name>
    <dbReference type="NCBI Taxonomy" id="2959716"/>
    <lineage>
        <taxon>Bacteria</taxon>
        <taxon>Pseudomonadati</taxon>
        <taxon>Pseudomonadota</taxon>
        <taxon>Alphaproteobacteria</taxon>
        <taxon>Futianiales</taxon>
        <taxon>Futianiaceae</taxon>
        <taxon>Futiania</taxon>
    </lineage>
</organism>
<keyword evidence="1" id="KW-0812">Transmembrane</keyword>
<dbReference type="PANTHER" id="PTHR42709">
    <property type="entry name" value="ALKALINE PHOSPHATASE LIKE PROTEIN"/>
    <property type="match status" value="1"/>
</dbReference>
<dbReference type="PANTHER" id="PTHR42709:SF4">
    <property type="entry name" value="INNER MEMBRANE PROTEIN YQAA"/>
    <property type="match status" value="1"/>
</dbReference>
<gene>
    <name evidence="3" type="ORF">NJQ99_14010</name>
</gene>
<comment type="caution">
    <text evidence="3">The sequence shown here is derived from an EMBL/GenBank/DDBJ whole genome shotgun (WGS) entry which is preliminary data.</text>
</comment>
<dbReference type="InterPro" id="IPR051311">
    <property type="entry name" value="DedA_domain"/>
</dbReference>
<accession>A0A9J6PGC7</accession>
<feature type="transmembrane region" description="Helical" evidence="1">
    <location>
        <begin position="38"/>
        <end position="59"/>
    </location>
</feature>
<dbReference type="InterPro" id="IPR032816">
    <property type="entry name" value="VTT_dom"/>
</dbReference>
<sequence>MTASLLGGLFLAAFAAATVLPAQSEGLLVALLLAGHEPWVLVAVASVGNTLGSSVNWLLGRGIERFRDRPWFPASEAGLARAQRWYHRYGKWSLLLSWMPIVGDPLTVIAGLMRERFSVFLLLVAVAKTGRYLALAAVTLSVV</sequence>
<keyword evidence="4" id="KW-1185">Reference proteome</keyword>
<proteinExistence type="predicted"/>
<dbReference type="AlphaFoldDB" id="A0A9J6PGC7"/>
<feature type="transmembrane region" description="Helical" evidence="1">
    <location>
        <begin position="119"/>
        <end position="142"/>
    </location>
</feature>
<dbReference type="Pfam" id="PF09335">
    <property type="entry name" value="VTT_dom"/>
    <property type="match status" value="1"/>
</dbReference>
<dbReference type="EMBL" id="JAMZFT010000003">
    <property type="protein sequence ID" value="MCP1337534.1"/>
    <property type="molecule type" value="Genomic_DNA"/>
</dbReference>
<dbReference type="RefSeq" id="WP_269333499.1">
    <property type="nucleotide sequence ID" value="NZ_JAMZFT010000003.1"/>
</dbReference>
<protein>
    <submittedName>
        <fullName evidence="3">DedA family protein</fullName>
    </submittedName>
</protein>
<evidence type="ECO:0000313" key="3">
    <source>
        <dbReference type="EMBL" id="MCP1337534.1"/>
    </source>
</evidence>
<keyword evidence="1" id="KW-0472">Membrane</keyword>
<feature type="domain" description="VTT" evidence="2">
    <location>
        <begin position="25"/>
        <end position="137"/>
    </location>
</feature>
<evidence type="ECO:0000256" key="1">
    <source>
        <dbReference type="SAM" id="Phobius"/>
    </source>
</evidence>
<keyword evidence="1" id="KW-1133">Transmembrane helix</keyword>